<evidence type="ECO:0000256" key="3">
    <source>
        <dbReference type="ARBA" id="ARBA00023163"/>
    </source>
</evidence>
<dbReference type="PROSITE" id="PS50110">
    <property type="entry name" value="RESPONSE_REGULATORY"/>
    <property type="match status" value="1"/>
</dbReference>
<keyword evidence="2" id="KW-0238">DNA-binding</keyword>
<evidence type="ECO:0000256" key="1">
    <source>
        <dbReference type="ARBA" id="ARBA00023015"/>
    </source>
</evidence>
<dbReference type="SMART" id="SM00448">
    <property type="entry name" value="REC"/>
    <property type="match status" value="1"/>
</dbReference>
<feature type="domain" description="Response regulatory" evidence="6">
    <location>
        <begin position="2"/>
        <end position="119"/>
    </location>
</feature>
<dbReference type="InterPro" id="IPR018060">
    <property type="entry name" value="HTH_AraC"/>
</dbReference>
<comment type="caution">
    <text evidence="7">The sequence shown here is derived from an EMBL/GenBank/DDBJ whole genome shotgun (WGS) entry which is preliminary data.</text>
</comment>
<dbReference type="InterPro" id="IPR020449">
    <property type="entry name" value="Tscrpt_reg_AraC-type_HTH"/>
</dbReference>
<dbReference type="SMART" id="SM00342">
    <property type="entry name" value="HTH_ARAC"/>
    <property type="match status" value="1"/>
</dbReference>
<name>A0ABS3W5H1_9BACL</name>
<dbReference type="Pfam" id="PF12833">
    <property type="entry name" value="HTH_18"/>
    <property type="match status" value="1"/>
</dbReference>
<dbReference type="InterPro" id="IPR011006">
    <property type="entry name" value="CheY-like_superfamily"/>
</dbReference>
<accession>A0ABS3W5H1</accession>
<dbReference type="SUPFAM" id="SSF46689">
    <property type="entry name" value="Homeodomain-like"/>
    <property type="match status" value="2"/>
</dbReference>
<evidence type="ECO:0000259" key="5">
    <source>
        <dbReference type="PROSITE" id="PS01124"/>
    </source>
</evidence>
<sequence length="474" mass="55494">MNVLIVDDDHLVRKGIVSLMPWDDFDLKVVGEAENGKKGLQFLEDHHVDLIMTDIAMPTMSGIDLLRELRDRYPSIWVVMLTFYQDFEYVQEALRLGAIDYIAKVELEKDNMYDILGRIMRRISEGGDKASGNPSIYRAAGSAVPEASERALLFAALTPDRPDFLGELLPPEQQHAVSEIDRDVWLLSEMSPIREDEIIDRMFGQLGLAGKWAVIRAGGIRDRNRNRLWKLLADYAKHEFFYEYRYGRNVYDIELDAPDKDKLPLSEKELYELRERWSSLELLYDESRYAKLVAELEEVRPSNDKLESMFYWILVQWEKYVPLDPTALFDSSKLRFWADWFAWLNQVRQEIRSAFLGHHYSDDMMAGMMKAVDYINRNLSLDLKLTEVAEDVHISRSYFSECFKNITGKTFNEYVRDARIDHSKTLLSQTNEPIYRIAEKCGYPDEKYFSKVFRKKVGVLPSEIRKRKQEAVRR</sequence>
<dbReference type="Pfam" id="PF00072">
    <property type="entry name" value="Response_reg"/>
    <property type="match status" value="1"/>
</dbReference>
<dbReference type="InterPro" id="IPR018062">
    <property type="entry name" value="HTH_AraC-typ_CS"/>
</dbReference>
<protein>
    <submittedName>
        <fullName evidence="7">Response regulator</fullName>
    </submittedName>
</protein>
<keyword evidence="8" id="KW-1185">Reference proteome</keyword>
<evidence type="ECO:0000256" key="2">
    <source>
        <dbReference type="ARBA" id="ARBA00023125"/>
    </source>
</evidence>
<dbReference type="PRINTS" id="PR00032">
    <property type="entry name" value="HTHARAC"/>
</dbReference>
<reference evidence="7 8" key="1">
    <citation type="submission" date="2021-03" db="EMBL/GenBank/DDBJ databases">
        <title>Paenibacillus artemisicola MWE-103 whole genome sequence.</title>
        <authorList>
            <person name="Ham Y.J."/>
        </authorList>
    </citation>
    <scope>NUCLEOTIDE SEQUENCE [LARGE SCALE GENOMIC DNA]</scope>
    <source>
        <strain evidence="7 8">MWE-103</strain>
    </source>
</reference>
<dbReference type="Gene3D" id="1.10.10.60">
    <property type="entry name" value="Homeodomain-like"/>
    <property type="match status" value="2"/>
</dbReference>
<evidence type="ECO:0000256" key="4">
    <source>
        <dbReference type="PROSITE-ProRule" id="PRU00169"/>
    </source>
</evidence>
<dbReference type="Proteomes" id="UP000670947">
    <property type="component" value="Unassembled WGS sequence"/>
</dbReference>
<gene>
    <name evidence="7" type="ORF">I8J29_04960</name>
</gene>
<dbReference type="PANTHER" id="PTHR43280:SF28">
    <property type="entry name" value="HTH-TYPE TRANSCRIPTIONAL ACTIVATOR RHAS"/>
    <property type="match status" value="1"/>
</dbReference>
<keyword evidence="4" id="KW-0597">Phosphoprotein</keyword>
<keyword evidence="3" id="KW-0804">Transcription</keyword>
<keyword evidence="1" id="KW-0805">Transcription regulation</keyword>
<evidence type="ECO:0000313" key="8">
    <source>
        <dbReference type="Proteomes" id="UP000670947"/>
    </source>
</evidence>
<dbReference type="CDD" id="cd17536">
    <property type="entry name" value="REC_YesN-like"/>
    <property type="match status" value="1"/>
</dbReference>
<dbReference type="RefSeq" id="WP_208846554.1">
    <property type="nucleotide sequence ID" value="NZ_JAGGDJ010000002.1"/>
</dbReference>
<evidence type="ECO:0000259" key="6">
    <source>
        <dbReference type="PROSITE" id="PS50110"/>
    </source>
</evidence>
<dbReference type="InterPro" id="IPR009057">
    <property type="entry name" value="Homeodomain-like_sf"/>
</dbReference>
<organism evidence="7 8">
    <name type="scientific">Paenibacillus artemisiicola</name>
    <dbReference type="NCBI Taxonomy" id="1172618"/>
    <lineage>
        <taxon>Bacteria</taxon>
        <taxon>Bacillati</taxon>
        <taxon>Bacillota</taxon>
        <taxon>Bacilli</taxon>
        <taxon>Bacillales</taxon>
        <taxon>Paenibacillaceae</taxon>
        <taxon>Paenibacillus</taxon>
    </lineage>
</organism>
<dbReference type="PANTHER" id="PTHR43280">
    <property type="entry name" value="ARAC-FAMILY TRANSCRIPTIONAL REGULATOR"/>
    <property type="match status" value="1"/>
</dbReference>
<dbReference type="EMBL" id="JAGGDJ010000002">
    <property type="protein sequence ID" value="MBO7743533.1"/>
    <property type="molecule type" value="Genomic_DNA"/>
</dbReference>
<dbReference type="Gene3D" id="3.40.50.2300">
    <property type="match status" value="1"/>
</dbReference>
<feature type="modified residue" description="4-aspartylphosphate" evidence="4">
    <location>
        <position position="54"/>
    </location>
</feature>
<evidence type="ECO:0000313" key="7">
    <source>
        <dbReference type="EMBL" id="MBO7743533.1"/>
    </source>
</evidence>
<feature type="domain" description="HTH araC/xylS-type" evidence="5">
    <location>
        <begin position="369"/>
        <end position="467"/>
    </location>
</feature>
<dbReference type="PROSITE" id="PS00041">
    <property type="entry name" value="HTH_ARAC_FAMILY_1"/>
    <property type="match status" value="1"/>
</dbReference>
<dbReference type="InterPro" id="IPR001789">
    <property type="entry name" value="Sig_transdc_resp-reg_receiver"/>
</dbReference>
<dbReference type="SUPFAM" id="SSF52172">
    <property type="entry name" value="CheY-like"/>
    <property type="match status" value="1"/>
</dbReference>
<proteinExistence type="predicted"/>
<dbReference type="PROSITE" id="PS01124">
    <property type="entry name" value="HTH_ARAC_FAMILY_2"/>
    <property type="match status" value="1"/>
</dbReference>